<feature type="domain" description="Aldehyde ferredoxin oxidoreductase N-terminal" evidence="9">
    <location>
        <begin position="1"/>
        <end position="200"/>
    </location>
</feature>
<evidence type="ECO:0000256" key="6">
    <source>
        <dbReference type="ARBA" id="ARBA00023004"/>
    </source>
</evidence>
<accession>A0A0P6YLE7</accession>
<dbReference type="SUPFAM" id="SSF56228">
    <property type="entry name" value="Aldehyde ferredoxin oxidoreductase, N-terminal domain"/>
    <property type="match status" value="1"/>
</dbReference>
<comment type="cofactor">
    <cofactor evidence="8">
        <name>tungstopterin</name>
        <dbReference type="ChEBI" id="CHEBI:30402"/>
    </cofactor>
</comment>
<dbReference type="Gene3D" id="1.10.599.10">
    <property type="entry name" value="Aldehyde Ferredoxin Oxidoreductase Protein, subunit A, domain 3"/>
    <property type="match status" value="1"/>
</dbReference>
<dbReference type="STRING" id="869279.SE15_07140"/>
<evidence type="ECO:0000256" key="3">
    <source>
        <dbReference type="ARBA" id="ARBA00022485"/>
    </source>
</evidence>
<dbReference type="SUPFAM" id="SSF48310">
    <property type="entry name" value="Aldehyde ferredoxin oxidoreductase, C-terminal domains"/>
    <property type="match status" value="1"/>
</dbReference>
<reference evidence="10 11" key="1">
    <citation type="submission" date="2015-07" db="EMBL/GenBank/DDBJ databases">
        <title>Whole genome sequence of Thermanaerothrix daxensis DSM 23592.</title>
        <authorList>
            <person name="Hemp J."/>
            <person name="Ward L.M."/>
            <person name="Pace L.A."/>
            <person name="Fischer W.W."/>
        </authorList>
    </citation>
    <scope>NUCLEOTIDE SEQUENCE [LARGE SCALE GENOMIC DNA]</scope>
    <source>
        <strain evidence="10 11">GNS-1</strain>
    </source>
</reference>
<dbReference type="GO" id="GO:0009055">
    <property type="term" value="F:electron transfer activity"/>
    <property type="evidence" value="ECO:0007669"/>
    <property type="project" value="InterPro"/>
</dbReference>
<sequence>MLWVDLSKQEIQSRPIPIEWVNDYVGGEGVAARLFWDLMVPEAEGTDPRQPMIFAAGPLSGTLAPCSGRTCVVFRSPATRTIGVSNAGGDFSMAMRRAGWDLITIVGKADHPVYLFIDDDRVEIRDAGDLWGKTVSQTEDLLKERLGLNGVEIASIGPAGEHGVMFASIMTDKYRAFGRGGAGAVMGAKNLKAIVIHGTHKIPVADPEAFKQAALAAREELFSEAFVRDELHPYGTPSFYDAINALGILPTKNWQYTTFPDSVGKLTYQAYHEQLEVKSKACFNCAIACGRYTRIKEGPFAGMEGGGPEYETLAAFGSKLLVTDLNAIVAANHLSNDFGLDVISTGQVLATAMEWYEKGILTPAMTEGVKLEWGNGEAVVEMVKRIAYRQGIGDLLAQGVKRAAEQLGGEAAEAAMHVKGLEMPSDGVHASKGEAVVHATAARGADHLRPYASAIDAFGYRDEDLGIVGEIDYLEDGNKWWIKPFQELSMATNMLGVCLFASITLAIKASTWAKLLSLAWGKEVSKSDLLLAAERVINLERMINARLGFDRKDDTLPKRFLSEPAPDGRGAGQVVDLKKALDSYFEAMGWDLQTGLPTPEKLHSLGLDFVIAH</sequence>
<keyword evidence="5" id="KW-0560">Oxidoreductase</keyword>
<keyword evidence="4" id="KW-0479">Metal-binding</keyword>
<comment type="cofactor">
    <cofactor evidence="1">
        <name>[4Fe-4S] cluster</name>
        <dbReference type="ChEBI" id="CHEBI:49883"/>
    </cofactor>
</comment>
<dbReference type="GO" id="GO:0046872">
    <property type="term" value="F:metal ion binding"/>
    <property type="evidence" value="ECO:0007669"/>
    <property type="project" value="UniProtKB-KW"/>
</dbReference>
<proteinExistence type="inferred from homology"/>
<dbReference type="EMBL" id="LGKO01000003">
    <property type="protein sequence ID" value="KPL83459.1"/>
    <property type="molecule type" value="Genomic_DNA"/>
</dbReference>
<evidence type="ECO:0000256" key="1">
    <source>
        <dbReference type="ARBA" id="ARBA00001966"/>
    </source>
</evidence>
<keyword evidence="7" id="KW-0411">Iron-sulfur</keyword>
<dbReference type="GO" id="GO:0016625">
    <property type="term" value="F:oxidoreductase activity, acting on the aldehyde or oxo group of donors, iron-sulfur protein as acceptor"/>
    <property type="evidence" value="ECO:0007669"/>
    <property type="project" value="InterPro"/>
</dbReference>
<dbReference type="Gene3D" id="1.10.569.10">
    <property type="entry name" value="Aldehyde Ferredoxin Oxidoreductase Protein, subunit A, domain 2"/>
    <property type="match status" value="1"/>
</dbReference>
<dbReference type="Pfam" id="PF01314">
    <property type="entry name" value="AFOR_C"/>
    <property type="match status" value="1"/>
</dbReference>
<dbReference type="InterPro" id="IPR036503">
    <property type="entry name" value="Ald_Fedxn_OxRdtase_N_sf"/>
</dbReference>
<protein>
    <recommendedName>
        <fullName evidence="9">Aldehyde ferredoxin oxidoreductase N-terminal domain-containing protein</fullName>
    </recommendedName>
</protein>
<dbReference type="InterPro" id="IPR001203">
    <property type="entry name" value="OxRdtase_Ald_Fedxn_C"/>
</dbReference>
<evidence type="ECO:0000256" key="2">
    <source>
        <dbReference type="ARBA" id="ARBA00011032"/>
    </source>
</evidence>
<dbReference type="PANTHER" id="PTHR30038:SF7">
    <property type="entry name" value="TUNGSTEN-CONTAINING GLYCERALDEHYDE-3-PHOSPHATE:FERREDOXIN OXIDOREDUCTASE"/>
    <property type="match status" value="1"/>
</dbReference>
<dbReference type="PANTHER" id="PTHR30038">
    <property type="entry name" value="ALDEHYDE FERREDOXIN OXIDOREDUCTASE"/>
    <property type="match status" value="1"/>
</dbReference>
<comment type="caution">
    <text evidence="10">The sequence shown here is derived from an EMBL/GenBank/DDBJ whole genome shotgun (WGS) entry which is preliminary data.</text>
</comment>
<dbReference type="GO" id="GO:0051539">
    <property type="term" value="F:4 iron, 4 sulfur cluster binding"/>
    <property type="evidence" value="ECO:0007669"/>
    <property type="project" value="UniProtKB-KW"/>
</dbReference>
<dbReference type="InterPro" id="IPR051919">
    <property type="entry name" value="W-dependent_AOR"/>
</dbReference>
<evidence type="ECO:0000313" key="10">
    <source>
        <dbReference type="EMBL" id="KPL83459.1"/>
    </source>
</evidence>
<dbReference type="AlphaFoldDB" id="A0A0P6YLE7"/>
<dbReference type="Pfam" id="PF02730">
    <property type="entry name" value="AFOR_N"/>
    <property type="match status" value="1"/>
</dbReference>
<keyword evidence="6" id="KW-0408">Iron</keyword>
<dbReference type="Proteomes" id="UP000050544">
    <property type="component" value="Unassembled WGS sequence"/>
</dbReference>
<dbReference type="SMART" id="SM00790">
    <property type="entry name" value="AFOR_N"/>
    <property type="match status" value="1"/>
</dbReference>
<dbReference type="InterPro" id="IPR013985">
    <property type="entry name" value="Ald_Fedxn_OxRdtase_dom3"/>
</dbReference>
<evidence type="ECO:0000256" key="8">
    <source>
        <dbReference type="ARBA" id="ARBA00049934"/>
    </source>
</evidence>
<dbReference type="InterPro" id="IPR013984">
    <property type="entry name" value="Ald_Fedxn_OxRdtase_dom2"/>
</dbReference>
<evidence type="ECO:0000313" key="11">
    <source>
        <dbReference type="Proteomes" id="UP000050544"/>
    </source>
</evidence>
<gene>
    <name evidence="10" type="ORF">SE15_07140</name>
</gene>
<evidence type="ECO:0000256" key="5">
    <source>
        <dbReference type="ARBA" id="ARBA00023002"/>
    </source>
</evidence>
<dbReference type="Gene3D" id="3.60.9.10">
    <property type="entry name" value="Aldehyde ferredoxin oxidoreductase, N-terminal domain"/>
    <property type="match status" value="1"/>
</dbReference>
<keyword evidence="3" id="KW-0004">4Fe-4S</keyword>
<organism evidence="10 11">
    <name type="scientific">Thermanaerothrix daxensis</name>
    <dbReference type="NCBI Taxonomy" id="869279"/>
    <lineage>
        <taxon>Bacteria</taxon>
        <taxon>Bacillati</taxon>
        <taxon>Chloroflexota</taxon>
        <taxon>Anaerolineae</taxon>
        <taxon>Anaerolineales</taxon>
        <taxon>Anaerolineaceae</taxon>
        <taxon>Thermanaerothrix</taxon>
    </lineage>
</organism>
<keyword evidence="11" id="KW-1185">Reference proteome</keyword>
<evidence type="ECO:0000256" key="7">
    <source>
        <dbReference type="ARBA" id="ARBA00023014"/>
    </source>
</evidence>
<name>A0A0P6YLE7_9CHLR</name>
<dbReference type="InterPro" id="IPR013983">
    <property type="entry name" value="Ald_Fedxn_OxRdtase_N"/>
</dbReference>
<dbReference type="InterPro" id="IPR036021">
    <property type="entry name" value="Tungsten_al_ferr_oxy-like_C"/>
</dbReference>
<evidence type="ECO:0000259" key="9">
    <source>
        <dbReference type="SMART" id="SM00790"/>
    </source>
</evidence>
<comment type="similarity">
    <text evidence="2">Belongs to the AOR/FOR family.</text>
</comment>
<evidence type="ECO:0000256" key="4">
    <source>
        <dbReference type="ARBA" id="ARBA00022723"/>
    </source>
</evidence>